<keyword evidence="6" id="KW-0699">rRNA-binding</keyword>
<evidence type="ECO:0000256" key="17">
    <source>
        <dbReference type="SAM" id="MobiDB-lite"/>
    </source>
</evidence>
<dbReference type="EMBL" id="OW240912">
    <property type="protein sequence ID" value="CAH2220032.1"/>
    <property type="molecule type" value="Genomic_DNA"/>
</dbReference>
<keyword evidence="8" id="KW-0999">Mitochondrion inner membrane</keyword>
<keyword evidence="11" id="KW-0496">Mitochondrion</keyword>
<comment type="subcellular location">
    <subcellularLocation>
        <location evidence="2">Mitochondrion inner membrane</location>
        <topology evidence="2">Peripheral membrane protein</topology>
    </subcellularLocation>
    <subcellularLocation>
        <location evidence="1">Mitochondrion matrix</location>
    </subcellularLocation>
</comment>
<evidence type="ECO:0000256" key="8">
    <source>
        <dbReference type="ARBA" id="ARBA00022792"/>
    </source>
</evidence>
<evidence type="ECO:0000313" key="19">
    <source>
        <dbReference type="EMBL" id="CAH2220032.1"/>
    </source>
</evidence>
<dbReference type="GO" id="GO:0043024">
    <property type="term" value="F:ribosomal small subunit binding"/>
    <property type="evidence" value="ECO:0007669"/>
    <property type="project" value="TreeGrafter"/>
</dbReference>
<dbReference type="InterPro" id="IPR027417">
    <property type="entry name" value="P-loop_NTPase"/>
</dbReference>
<evidence type="ECO:0000256" key="4">
    <source>
        <dbReference type="ARBA" id="ARBA00019149"/>
    </source>
</evidence>
<feature type="region of interest" description="Disordered" evidence="17">
    <location>
        <begin position="256"/>
        <end position="276"/>
    </location>
</feature>
<dbReference type="NCBIfam" id="TIGR00231">
    <property type="entry name" value="small_GTP"/>
    <property type="match status" value="1"/>
</dbReference>
<keyword evidence="12 16" id="KW-0342">GTP-binding</keyword>
<evidence type="ECO:0000256" key="11">
    <source>
        <dbReference type="ARBA" id="ARBA00023128"/>
    </source>
</evidence>
<reference evidence="19" key="1">
    <citation type="submission" date="2022-03" db="EMBL/GenBank/DDBJ databases">
        <authorList>
            <person name="Alioto T."/>
            <person name="Alioto T."/>
            <person name="Gomez Garrido J."/>
        </authorList>
    </citation>
    <scope>NUCLEOTIDE SEQUENCE</scope>
</reference>
<evidence type="ECO:0000256" key="12">
    <source>
        <dbReference type="ARBA" id="ARBA00023134"/>
    </source>
</evidence>
<comment type="function">
    <text evidence="14">Probable GTPase that plays a role in the mitochondrial ribosomal small subunit assembly. Specifically binds the 12S mitochondrial rRNA (12S mt-rRNA) to a 33 nucleotide section delineating the 3' terminal stem-loop region. May act as a chaperone that protects the 12S mt-rRNA on the 28S mitoribosomal subunit during ribosomal small subunit assembly.</text>
</comment>
<dbReference type="InterPro" id="IPR006073">
    <property type="entry name" value="GTP-bd"/>
</dbReference>
<name>A0AAD1VIN6_PELCU</name>
<feature type="region of interest" description="G2" evidence="16">
    <location>
        <begin position="131"/>
        <end position="135"/>
    </location>
</feature>
<evidence type="ECO:0000256" key="9">
    <source>
        <dbReference type="ARBA" id="ARBA00022884"/>
    </source>
</evidence>
<dbReference type="GO" id="GO:0005525">
    <property type="term" value="F:GTP binding"/>
    <property type="evidence" value="ECO:0007669"/>
    <property type="project" value="UniProtKB-UniRule"/>
</dbReference>
<organism evidence="19 20">
    <name type="scientific">Pelobates cultripes</name>
    <name type="common">Western spadefoot toad</name>
    <dbReference type="NCBI Taxonomy" id="61616"/>
    <lineage>
        <taxon>Eukaryota</taxon>
        <taxon>Metazoa</taxon>
        <taxon>Chordata</taxon>
        <taxon>Craniata</taxon>
        <taxon>Vertebrata</taxon>
        <taxon>Euteleostomi</taxon>
        <taxon>Amphibia</taxon>
        <taxon>Batrachia</taxon>
        <taxon>Anura</taxon>
        <taxon>Pelobatoidea</taxon>
        <taxon>Pelobatidae</taxon>
        <taxon>Pelobates</taxon>
    </lineage>
</organism>
<dbReference type="CDD" id="cd04163">
    <property type="entry name" value="Era"/>
    <property type="match status" value="1"/>
</dbReference>
<dbReference type="HAMAP" id="MF_00367">
    <property type="entry name" value="GTPase_Era"/>
    <property type="match status" value="1"/>
</dbReference>
<dbReference type="PANTHER" id="PTHR42698:SF1">
    <property type="entry name" value="GTPASE ERA, MITOCHONDRIAL"/>
    <property type="match status" value="1"/>
</dbReference>
<dbReference type="GO" id="GO:0005759">
    <property type="term" value="C:mitochondrial matrix"/>
    <property type="evidence" value="ECO:0007669"/>
    <property type="project" value="UniProtKB-SubCell"/>
</dbReference>
<dbReference type="InterPro" id="IPR009019">
    <property type="entry name" value="KH_sf_prok-type"/>
</dbReference>
<dbReference type="PROSITE" id="PS51713">
    <property type="entry name" value="G_ERA"/>
    <property type="match status" value="1"/>
</dbReference>
<dbReference type="CDD" id="cd22534">
    <property type="entry name" value="KH-II_Era"/>
    <property type="match status" value="1"/>
</dbReference>
<evidence type="ECO:0000256" key="1">
    <source>
        <dbReference type="ARBA" id="ARBA00004305"/>
    </source>
</evidence>
<dbReference type="FunFam" id="3.30.300.20:FF:000016">
    <property type="entry name" value="GTPase Era, mitochondrial isoform 1"/>
    <property type="match status" value="1"/>
</dbReference>
<keyword evidence="5" id="KW-0690">Ribosome biogenesis</keyword>
<evidence type="ECO:0000256" key="13">
    <source>
        <dbReference type="ARBA" id="ARBA00023136"/>
    </source>
</evidence>
<evidence type="ECO:0000256" key="5">
    <source>
        <dbReference type="ARBA" id="ARBA00022517"/>
    </source>
</evidence>
<dbReference type="InterPro" id="IPR004044">
    <property type="entry name" value="KH_dom_type_2"/>
</dbReference>
<evidence type="ECO:0000256" key="6">
    <source>
        <dbReference type="ARBA" id="ARBA00022730"/>
    </source>
</evidence>
<feature type="region of interest" description="G1" evidence="16">
    <location>
        <begin position="105"/>
        <end position="112"/>
    </location>
</feature>
<dbReference type="GO" id="GO:0005743">
    <property type="term" value="C:mitochondrial inner membrane"/>
    <property type="evidence" value="ECO:0007669"/>
    <property type="project" value="UniProtKB-SubCell"/>
</dbReference>
<dbReference type="Proteomes" id="UP001295444">
    <property type="component" value="Chromosome 01"/>
</dbReference>
<gene>
    <name evidence="19" type="ORF">PECUL_23A052135</name>
</gene>
<evidence type="ECO:0000256" key="7">
    <source>
        <dbReference type="ARBA" id="ARBA00022741"/>
    </source>
</evidence>
<dbReference type="GO" id="GO:0019843">
    <property type="term" value="F:rRNA binding"/>
    <property type="evidence" value="ECO:0007669"/>
    <property type="project" value="UniProtKB-KW"/>
</dbReference>
<evidence type="ECO:0000256" key="2">
    <source>
        <dbReference type="ARBA" id="ARBA00004637"/>
    </source>
</evidence>
<dbReference type="InterPro" id="IPR005225">
    <property type="entry name" value="Small_GTP-bd"/>
</dbReference>
<dbReference type="InterPro" id="IPR030388">
    <property type="entry name" value="G_ERA_dom"/>
</dbReference>
<sequence>MWGAVAGALRAGSVRVLGQQQRPVINTLLKKRSLQWVNVCVTRFNGKDSAIGQLLGVNPEQTPNENLIQKYTVPVPFDKGENDSLLLHKPDQPENPKVLRVVILGAPNAGKSTLSNKLLGRKVFPVSKKVHTTRCQGQGVLTDGETQLILLDTPGMVNNTKVKRHHLEKSLQKDPWDCMKLADVVLILVDASDMWTRHSLHTEVLKCLFQYPTIPSILVMNKVDLVKQKGILLEITKQLTEGIVNNKKAVIKPLVKPLPSHGDNTGHTSKGQDTSSFEIEEPGVTVNEPVSVKLSPDVDEFADEESDAARRKIINELKKRKGWPHFRDVFMLSAINGEEVETLKKYLLTLAKPGEWEYHSDVVTTQSPQEICQNIIREKLLEYLPQEVPYNVTQVTDLWEEGSCGELVIMQTLLVQKENHVKILIGRGGQLVSKIAQEAGKDLMDIFLCDVHLRLSVKFKK</sequence>
<dbReference type="SUPFAM" id="SSF54814">
    <property type="entry name" value="Prokaryotic type KH domain (KH-domain type II)"/>
    <property type="match status" value="1"/>
</dbReference>
<feature type="domain" description="Era-type G" evidence="18">
    <location>
        <begin position="97"/>
        <end position="354"/>
    </location>
</feature>
<keyword evidence="10" id="KW-0809">Transit peptide</keyword>
<keyword evidence="13" id="KW-0472">Membrane</keyword>
<feature type="compositionally biased region" description="Polar residues" evidence="17">
    <location>
        <begin position="262"/>
        <end position="276"/>
    </location>
</feature>
<feature type="region of interest" description="G5" evidence="16">
    <location>
        <begin position="332"/>
        <end position="334"/>
    </location>
</feature>
<feature type="region of interest" description="G3" evidence="16">
    <location>
        <begin position="152"/>
        <end position="155"/>
    </location>
</feature>
<dbReference type="Pfam" id="PF01926">
    <property type="entry name" value="MMR_HSR1"/>
    <property type="match status" value="1"/>
</dbReference>
<dbReference type="PANTHER" id="PTHR42698">
    <property type="entry name" value="GTPASE ERA"/>
    <property type="match status" value="1"/>
</dbReference>
<evidence type="ECO:0000256" key="10">
    <source>
        <dbReference type="ARBA" id="ARBA00022946"/>
    </source>
</evidence>
<protein>
    <recommendedName>
        <fullName evidence="4">GTPase Era, mitochondrial</fullName>
    </recommendedName>
    <alternativeName>
        <fullName evidence="15">ERA-like protein 1</fullName>
    </alternativeName>
</protein>
<evidence type="ECO:0000256" key="3">
    <source>
        <dbReference type="ARBA" id="ARBA00007921"/>
    </source>
</evidence>
<evidence type="ECO:0000256" key="16">
    <source>
        <dbReference type="PROSITE-ProRule" id="PRU01050"/>
    </source>
</evidence>
<dbReference type="InterPro" id="IPR015946">
    <property type="entry name" value="KH_dom-like_a/b"/>
</dbReference>
<keyword evidence="20" id="KW-1185">Reference proteome</keyword>
<accession>A0AAD1VIN6</accession>
<proteinExistence type="inferred from homology"/>
<evidence type="ECO:0000313" key="20">
    <source>
        <dbReference type="Proteomes" id="UP001295444"/>
    </source>
</evidence>
<evidence type="ECO:0000256" key="14">
    <source>
        <dbReference type="ARBA" id="ARBA00025227"/>
    </source>
</evidence>
<dbReference type="InterPro" id="IPR005662">
    <property type="entry name" value="GTPase_Era-like"/>
</dbReference>
<evidence type="ECO:0000259" key="18">
    <source>
        <dbReference type="PROSITE" id="PS51713"/>
    </source>
</evidence>
<keyword evidence="9" id="KW-0694">RNA-binding</keyword>
<dbReference type="Gene3D" id="3.40.50.300">
    <property type="entry name" value="P-loop containing nucleotide triphosphate hydrolases"/>
    <property type="match status" value="1"/>
</dbReference>
<dbReference type="Gene3D" id="3.30.300.20">
    <property type="match status" value="1"/>
</dbReference>
<dbReference type="AlphaFoldDB" id="A0AAD1VIN6"/>
<dbReference type="Pfam" id="PF07650">
    <property type="entry name" value="KH_2"/>
    <property type="match status" value="1"/>
</dbReference>
<comment type="similarity">
    <text evidence="3 16">Belongs to the TRAFAC class TrmE-Era-EngA-EngB-Septin-like GTPase superfamily. Era GTPase family.</text>
</comment>
<evidence type="ECO:0000256" key="15">
    <source>
        <dbReference type="ARBA" id="ARBA00030975"/>
    </source>
</evidence>
<keyword evidence="7 16" id="KW-0547">Nucleotide-binding</keyword>
<dbReference type="SUPFAM" id="SSF52540">
    <property type="entry name" value="P-loop containing nucleoside triphosphate hydrolases"/>
    <property type="match status" value="1"/>
</dbReference>
<feature type="region of interest" description="G4" evidence="16">
    <location>
        <begin position="221"/>
        <end position="224"/>
    </location>
</feature>
<dbReference type="FunFam" id="3.40.50.300:FF:002220">
    <property type="entry name" value="GTPase Era, mitochondrial"/>
    <property type="match status" value="1"/>
</dbReference>
<dbReference type="GO" id="GO:0000028">
    <property type="term" value="P:ribosomal small subunit assembly"/>
    <property type="evidence" value="ECO:0007669"/>
    <property type="project" value="TreeGrafter"/>
</dbReference>